<gene>
    <name evidence="2" type="ORF">GNZ12_08820</name>
</gene>
<dbReference type="InterPro" id="IPR006175">
    <property type="entry name" value="YjgF/YER057c/UK114"/>
</dbReference>
<keyword evidence="3" id="KW-1185">Reference proteome</keyword>
<comment type="similarity">
    <text evidence="1">Belongs to the RutC family.</text>
</comment>
<dbReference type="Proteomes" id="UP000652198">
    <property type="component" value="Unassembled WGS sequence"/>
</dbReference>
<dbReference type="EMBL" id="WOEY01000032">
    <property type="protein sequence ID" value="NPT41418.1"/>
    <property type="molecule type" value="Genomic_DNA"/>
</dbReference>
<dbReference type="Gene3D" id="3.30.1330.40">
    <property type="entry name" value="RutC-like"/>
    <property type="match status" value="1"/>
</dbReference>
<reference evidence="2 3" key="1">
    <citation type="submission" date="2019-11" db="EMBL/GenBank/DDBJ databases">
        <title>Metabolism of dissolved organic matter in forest soils.</title>
        <authorList>
            <person name="Cyle K.T."/>
            <person name="Wilhelm R.C."/>
            <person name="Martinez C.E."/>
        </authorList>
    </citation>
    <scope>NUCLEOTIDE SEQUENCE [LARGE SCALE GENOMIC DNA]</scope>
    <source>
        <strain evidence="2 3">1N</strain>
    </source>
</reference>
<dbReference type="InterPro" id="IPR035959">
    <property type="entry name" value="RutC-like_sf"/>
</dbReference>
<organism evidence="2 3">
    <name type="scientific">Paraburkholderia solitsugae</name>
    <dbReference type="NCBI Taxonomy" id="2675748"/>
    <lineage>
        <taxon>Bacteria</taxon>
        <taxon>Pseudomonadati</taxon>
        <taxon>Pseudomonadota</taxon>
        <taxon>Betaproteobacteria</taxon>
        <taxon>Burkholderiales</taxon>
        <taxon>Burkholderiaceae</taxon>
        <taxon>Paraburkholderia</taxon>
    </lineage>
</organism>
<dbReference type="CDD" id="cd00448">
    <property type="entry name" value="YjgF_YER057c_UK114_family"/>
    <property type="match status" value="1"/>
</dbReference>
<dbReference type="PANTHER" id="PTHR11803:SF58">
    <property type="entry name" value="PROTEIN HMF1-RELATED"/>
    <property type="match status" value="1"/>
</dbReference>
<dbReference type="Pfam" id="PF01042">
    <property type="entry name" value="Ribonuc_L-PSP"/>
    <property type="match status" value="1"/>
</dbReference>
<evidence type="ECO:0000256" key="1">
    <source>
        <dbReference type="ARBA" id="ARBA00010552"/>
    </source>
</evidence>
<evidence type="ECO:0000313" key="3">
    <source>
        <dbReference type="Proteomes" id="UP000652198"/>
    </source>
</evidence>
<protein>
    <recommendedName>
        <fullName evidence="4">2-iminobutanoate/2-iminopropanoate deaminase</fullName>
    </recommendedName>
</protein>
<sequence>MGVPGSTRQSQVGSRSESVLCFPVQKTRREMAMESDIGAKLRVIDAPHIKAGGHYSSAMVAGGFVFVSGQTPRDANRNVLGDTIEEQTAAALDNVGKVLAAAGATLGDIVKTTIYIEDMGLFKRCNTVYAKYFPNHKPARTTLACGLQGVLIEIDVVAYVGA</sequence>
<name>A0ABX2BMV0_9BURK</name>
<evidence type="ECO:0000313" key="2">
    <source>
        <dbReference type="EMBL" id="NPT41418.1"/>
    </source>
</evidence>
<dbReference type="PANTHER" id="PTHR11803">
    <property type="entry name" value="2-IMINOBUTANOATE/2-IMINOPROPANOATE DEAMINASE RIDA"/>
    <property type="match status" value="1"/>
</dbReference>
<comment type="caution">
    <text evidence="2">The sequence shown here is derived from an EMBL/GenBank/DDBJ whole genome shotgun (WGS) entry which is preliminary data.</text>
</comment>
<accession>A0ABX2BMV0</accession>
<dbReference type="SUPFAM" id="SSF55298">
    <property type="entry name" value="YjgF-like"/>
    <property type="match status" value="1"/>
</dbReference>
<evidence type="ECO:0008006" key="4">
    <source>
        <dbReference type="Google" id="ProtNLM"/>
    </source>
</evidence>
<proteinExistence type="inferred from homology"/>